<evidence type="ECO:0000259" key="14">
    <source>
        <dbReference type="Pfam" id="PF02705"/>
    </source>
</evidence>
<evidence type="ECO:0000256" key="13">
    <source>
        <dbReference type="HAMAP-Rule" id="MF_01522"/>
    </source>
</evidence>
<feature type="transmembrane region" description="Helical" evidence="13">
    <location>
        <begin position="384"/>
        <end position="405"/>
    </location>
</feature>
<dbReference type="Proteomes" id="UP001315278">
    <property type="component" value="Unassembled WGS sequence"/>
</dbReference>
<name>A0ABS5FWN3_9BRAD</name>
<dbReference type="Pfam" id="PF22776">
    <property type="entry name" value="K_trans_C"/>
    <property type="match status" value="1"/>
</dbReference>
<evidence type="ECO:0000256" key="9">
    <source>
        <dbReference type="ARBA" id="ARBA00022958"/>
    </source>
</evidence>
<feature type="transmembrane region" description="Helical" evidence="13">
    <location>
        <begin position="275"/>
        <end position="295"/>
    </location>
</feature>
<dbReference type="Pfam" id="PF02705">
    <property type="entry name" value="K_trans"/>
    <property type="match status" value="1"/>
</dbReference>
<comment type="caution">
    <text evidence="16">The sequence shown here is derived from an EMBL/GenBank/DDBJ whole genome shotgun (WGS) entry which is preliminary data.</text>
</comment>
<keyword evidence="10 13" id="KW-1133">Transmembrane helix</keyword>
<dbReference type="InterPro" id="IPR003855">
    <property type="entry name" value="K+_transporter"/>
</dbReference>
<proteinExistence type="inferred from homology"/>
<evidence type="ECO:0000256" key="6">
    <source>
        <dbReference type="ARBA" id="ARBA00022538"/>
    </source>
</evidence>
<evidence type="ECO:0000313" key="17">
    <source>
        <dbReference type="Proteomes" id="UP001315278"/>
    </source>
</evidence>
<dbReference type="EMBL" id="JAFCJH010000076">
    <property type="protein sequence ID" value="MBR0801274.1"/>
    <property type="molecule type" value="Genomic_DNA"/>
</dbReference>
<evidence type="ECO:0000256" key="5">
    <source>
        <dbReference type="ARBA" id="ARBA00022519"/>
    </source>
</evidence>
<evidence type="ECO:0000256" key="11">
    <source>
        <dbReference type="ARBA" id="ARBA00023065"/>
    </source>
</evidence>
<dbReference type="PANTHER" id="PTHR30540:SF79">
    <property type="entry name" value="LOW AFFINITY POTASSIUM TRANSPORT SYSTEM PROTEIN KUP"/>
    <property type="match status" value="1"/>
</dbReference>
<keyword evidence="8 13" id="KW-0769">Symport</keyword>
<dbReference type="InterPro" id="IPR053951">
    <property type="entry name" value="K_trans_N"/>
</dbReference>
<feature type="transmembrane region" description="Helical" evidence="13">
    <location>
        <begin position="197"/>
        <end position="220"/>
    </location>
</feature>
<evidence type="ECO:0000256" key="1">
    <source>
        <dbReference type="ARBA" id="ARBA00004141"/>
    </source>
</evidence>
<evidence type="ECO:0000256" key="8">
    <source>
        <dbReference type="ARBA" id="ARBA00022847"/>
    </source>
</evidence>
<keyword evidence="12 13" id="KW-0472">Membrane</keyword>
<dbReference type="PANTHER" id="PTHR30540">
    <property type="entry name" value="OSMOTIC STRESS POTASSIUM TRANSPORTER"/>
    <property type="match status" value="1"/>
</dbReference>
<comment type="subcellular location">
    <subcellularLocation>
        <location evidence="13">Cell membrane</location>
        <topology evidence="13">Multi-pass membrane protein</topology>
    </subcellularLocation>
    <subcellularLocation>
        <location evidence="1">Membrane</location>
        <topology evidence="1">Multi-pass membrane protein</topology>
    </subcellularLocation>
</comment>
<feature type="transmembrane region" description="Helical" evidence="13">
    <location>
        <begin position="85"/>
        <end position="102"/>
    </location>
</feature>
<keyword evidence="11 13" id="KW-0406">Ion transport</keyword>
<evidence type="ECO:0000259" key="15">
    <source>
        <dbReference type="Pfam" id="PF22776"/>
    </source>
</evidence>
<comment type="similarity">
    <text evidence="2 13">Belongs to the HAK/KUP transporter (TC 2.A.72) family.</text>
</comment>
<evidence type="ECO:0000256" key="7">
    <source>
        <dbReference type="ARBA" id="ARBA00022692"/>
    </source>
</evidence>
<evidence type="ECO:0000256" key="3">
    <source>
        <dbReference type="ARBA" id="ARBA00022448"/>
    </source>
</evidence>
<comment type="function">
    <text evidence="13">Transport of potassium into the cell. Likely operates as a K(+):H(+) symporter.</text>
</comment>
<feature type="domain" description="K+ potassium transporter integral membrane" evidence="14">
    <location>
        <begin position="1"/>
        <end position="452"/>
    </location>
</feature>
<keyword evidence="7 13" id="KW-0812">Transmembrane</keyword>
<evidence type="ECO:0000256" key="10">
    <source>
        <dbReference type="ARBA" id="ARBA00022989"/>
    </source>
</evidence>
<feature type="transmembrane region" description="Helical" evidence="13">
    <location>
        <begin position="327"/>
        <end position="347"/>
    </location>
</feature>
<feature type="transmembrane region" description="Helical" evidence="13">
    <location>
        <begin position="411"/>
        <end position="429"/>
    </location>
</feature>
<gene>
    <name evidence="13" type="primary">kup</name>
    <name evidence="16" type="ORF">JQ615_38590</name>
</gene>
<protein>
    <recommendedName>
        <fullName evidence="13">Probable potassium transport system protein Kup</fullName>
    </recommendedName>
</protein>
<dbReference type="HAMAP" id="MF_01522">
    <property type="entry name" value="Kup"/>
    <property type="match status" value="1"/>
</dbReference>
<evidence type="ECO:0000256" key="4">
    <source>
        <dbReference type="ARBA" id="ARBA00022475"/>
    </source>
</evidence>
<reference evidence="17" key="1">
    <citation type="journal article" date="2021" name="ISME J.">
        <title>Evolutionary origin and ecological implication of a unique nif island in free-living Bradyrhizobium lineages.</title>
        <authorList>
            <person name="Tao J."/>
        </authorList>
    </citation>
    <scope>NUCLEOTIDE SEQUENCE [LARGE SCALE GENOMIC DNA]</scope>
    <source>
        <strain evidence="17">SZCCT0434</strain>
    </source>
</reference>
<accession>A0ABS5FWN3</accession>
<dbReference type="RefSeq" id="WP_212495376.1">
    <property type="nucleotide sequence ID" value="NZ_JAFCJH010000076.1"/>
</dbReference>
<organism evidence="16 17">
    <name type="scientific">Bradyrhizobium jicamae</name>
    <dbReference type="NCBI Taxonomy" id="280332"/>
    <lineage>
        <taxon>Bacteria</taxon>
        <taxon>Pseudomonadati</taxon>
        <taxon>Pseudomonadota</taxon>
        <taxon>Alphaproteobacteria</taxon>
        <taxon>Hyphomicrobiales</taxon>
        <taxon>Nitrobacteraceae</taxon>
        <taxon>Bradyrhizobium</taxon>
    </lineage>
</organism>
<dbReference type="InterPro" id="IPR053952">
    <property type="entry name" value="K_trans_C"/>
</dbReference>
<keyword evidence="17" id="KW-1185">Reference proteome</keyword>
<feature type="transmembrane region" description="Helical" evidence="13">
    <location>
        <begin position="232"/>
        <end position="255"/>
    </location>
</feature>
<keyword evidence="5" id="KW-0997">Cell inner membrane</keyword>
<sequence length="614" mass="66090">MGVVFGDIGTSPLYTLNVAVKSASPDGHVMPEAVIGIVSLIFWSLIIVISIKYAILIMRADNHGEGGILALLALASPQRAKSDKWRAAFIVVGLIGATLLYGDGTITPAISVLSAIEGLKIYAPQLNHVVVPLTVLILSGLFIIQRKGTSWIGGFFGPIMLVWFIICGVLGIEGILANPDILAALSPLPAITYLSHAGSLAFVVIGGAFLAVTGGEAFYADMGHFGPLPIRVAWFAVALPTLTLNYFGQGALLLLDPTSPQVIDSPFYALAPSWALYPLIILATVATVIASQSIISGAYSMTQQAISLGFLPRMKVVHTEGREIGQVYLPFVNWALAAGTLVATIGFGSSDALAGAFGIAVSLLMVITTLMATVVALHWRFPPYIVYTVNMALLALDTLFFASTASKLLDGGWYPLLIAVVISFLMLTWRKGEQIMDVVRLEIREQIDTFLENLRKNPPVRVPGTAVVLGRLSKGIPLALSHSVKCSHVLQENLVLVAVSTTEVPRTRDEGRVVVQPIAEGITRVELRFGFMEEPNVPRELDAAMKRGVLAPFDLSAAVYYTGHETIVPTGLRAGLPRWRETIFAFMHHNAQRPGAYFKIPGRQVMEVGVEFDI</sequence>
<dbReference type="InterPro" id="IPR023051">
    <property type="entry name" value="Kup"/>
</dbReference>
<keyword evidence="4 13" id="KW-1003">Cell membrane</keyword>
<evidence type="ECO:0000256" key="12">
    <source>
        <dbReference type="ARBA" id="ARBA00023136"/>
    </source>
</evidence>
<feature type="transmembrane region" description="Helical" evidence="13">
    <location>
        <begin position="151"/>
        <end position="177"/>
    </location>
</feature>
<comment type="catalytic activity">
    <reaction evidence="13">
        <text>K(+)(in) + H(+)(in) = K(+)(out) + H(+)(out)</text>
        <dbReference type="Rhea" id="RHEA:28490"/>
        <dbReference type="ChEBI" id="CHEBI:15378"/>
        <dbReference type="ChEBI" id="CHEBI:29103"/>
    </reaction>
</comment>
<feature type="transmembrane region" description="Helical" evidence="13">
    <location>
        <begin position="33"/>
        <end position="55"/>
    </location>
</feature>
<evidence type="ECO:0000256" key="2">
    <source>
        <dbReference type="ARBA" id="ARBA00007019"/>
    </source>
</evidence>
<keyword evidence="6 13" id="KW-0633">Potassium transport</keyword>
<keyword evidence="9 13" id="KW-0630">Potassium</keyword>
<feature type="transmembrane region" description="Helical" evidence="13">
    <location>
        <begin position="122"/>
        <end position="144"/>
    </location>
</feature>
<evidence type="ECO:0000313" key="16">
    <source>
        <dbReference type="EMBL" id="MBR0801274.1"/>
    </source>
</evidence>
<keyword evidence="3 13" id="KW-0813">Transport</keyword>
<feature type="domain" description="K+ potassium transporter C-terminal" evidence="15">
    <location>
        <begin position="463"/>
        <end position="614"/>
    </location>
</feature>
<feature type="transmembrane region" description="Helical" evidence="13">
    <location>
        <begin position="353"/>
        <end position="377"/>
    </location>
</feature>